<name>A0ABM9WSW9_VIBAE</name>
<accession>A0ABM9WSW9</accession>
<organism evidence="1 2">
    <name type="scientific">Vibrio antiquarius (strain Ex25)</name>
    <dbReference type="NCBI Taxonomy" id="150340"/>
    <lineage>
        <taxon>Bacteria</taxon>
        <taxon>Pseudomonadati</taxon>
        <taxon>Pseudomonadota</taxon>
        <taxon>Gammaproteobacteria</taxon>
        <taxon>Vibrionales</taxon>
        <taxon>Vibrionaceae</taxon>
        <taxon>Vibrio</taxon>
        <taxon>Vibrio diabolicus subgroup</taxon>
    </lineage>
</organism>
<dbReference type="EMBL" id="DS267839">
    <property type="protein sequence ID" value="EDN56331.1"/>
    <property type="molecule type" value="Genomic_DNA"/>
</dbReference>
<keyword evidence="2" id="KW-1185">Reference proteome</keyword>
<evidence type="ECO:0008006" key="3">
    <source>
        <dbReference type="Google" id="ProtNLM"/>
    </source>
</evidence>
<reference evidence="2" key="1">
    <citation type="submission" date="2006-10" db="EMBL/GenBank/DDBJ databases">
        <authorList>
            <person name="Heidelberg J."/>
            <person name="Sebastian Y."/>
        </authorList>
    </citation>
    <scope>NUCLEOTIDE SEQUENCE [LARGE SCALE GENOMIC DNA]</scope>
    <source>
        <strain evidence="2">EX25</strain>
    </source>
</reference>
<gene>
    <name evidence="1" type="ORF">VEx25_2228</name>
</gene>
<protein>
    <recommendedName>
        <fullName evidence="3">Transposase</fullName>
    </recommendedName>
</protein>
<evidence type="ECO:0000313" key="1">
    <source>
        <dbReference type="EMBL" id="EDN56331.1"/>
    </source>
</evidence>
<dbReference type="Proteomes" id="UP000242664">
    <property type="component" value="Unassembled WGS sequence"/>
</dbReference>
<evidence type="ECO:0000313" key="2">
    <source>
        <dbReference type="Proteomes" id="UP000242664"/>
    </source>
</evidence>
<sequence>MRKKLMLKSFQQQNFLMSNLQTLAANLKSVLNAK</sequence>
<proteinExistence type="predicted"/>